<feature type="transmembrane region" description="Helical" evidence="1">
    <location>
        <begin position="28"/>
        <end position="46"/>
    </location>
</feature>
<comment type="caution">
    <text evidence="3">The sequence shown here is derived from an EMBL/GenBank/DDBJ whole genome shotgun (WGS) entry which is preliminary data.</text>
</comment>
<dbReference type="RefSeq" id="WP_075080513.1">
    <property type="nucleotide sequence ID" value="NZ_BDCO01000002.1"/>
</dbReference>
<dbReference type="InParanoid" id="A0A146GE03"/>
<reference evidence="4" key="1">
    <citation type="journal article" date="2017" name="Genome Announc.">
        <title>Draft Genome Sequence of Terrimicrobium sacchariphilum NM-5T, a Facultative Anaerobic Soil Bacterium of the Class Spartobacteria.</title>
        <authorList>
            <person name="Qiu Y.L."/>
            <person name="Tourlousse D.M."/>
            <person name="Matsuura N."/>
            <person name="Ohashi A."/>
            <person name="Sekiguchi Y."/>
        </authorList>
    </citation>
    <scope>NUCLEOTIDE SEQUENCE [LARGE SCALE GENOMIC DNA]</scope>
    <source>
        <strain evidence="4">NM-5</strain>
    </source>
</reference>
<protein>
    <recommendedName>
        <fullName evidence="2">YcxB-like C-terminal domain-containing protein</fullName>
    </recommendedName>
</protein>
<organism evidence="3 4">
    <name type="scientific">Terrimicrobium sacchariphilum</name>
    <dbReference type="NCBI Taxonomy" id="690879"/>
    <lineage>
        <taxon>Bacteria</taxon>
        <taxon>Pseudomonadati</taxon>
        <taxon>Verrucomicrobiota</taxon>
        <taxon>Terrimicrobiia</taxon>
        <taxon>Terrimicrobiales</taxon>
        <taxon>Terrimicrobiaceae</taxon>
        <taxon>Terrimicrobium</taxon>
    </lineage>
</organism>
<sequence>MTRSFDAAFTPALAVHAIRIFLWRQVRVSGLLMLAIALGTAGYLIVRTPYDWTGVGIIVLVAALAGVFWVDYLRRRAETMAWLKTFGSQDLRYELTDDSLTVVGPARRLTISWNAIFGLWRGDRVWLVFTDRSSFLTIPAKGPSADDLAFISGKIALHDRPIPWAHKRLRPAVGCAPKN</sequence>
<evidence type="ECO:0000256" key="1">
    <source>
        <dbReference type="SAM" id="Phobius"/>
    </source>
</evidence>
<name>A0A146GE03_TERSA</name>
<dbReference type="InterPro" id="IPR025588">
    <property type="entry name" value="YcxB-like_C"/>
</dbReference>
<dbReference type="AlphaFoldDB" id="A0A146GE03"/>
<evidence type="ECO:0000259" key="2">
    <source>
        <dbReference type="Pfam" id="PF14317"/>
    </source>
</evidence>
<keyword evidence="4" id="KW-1185">Reference proteome</keyword>
<proteinExistence type="predicted"/>
<keyword evidence="1" id="KW-0812">Transmembrane</keyword>
<dbReference type="Pfam" id="PF14317">
    <property type="entry name" value="YcxB"/>
    <property type="match status" value="1"/>
</dbReference>
<dbReference type="OrthoDB" id="9822602at2"/>
<keyword evidence="1" id="KW-1133">Transmembrane helix</keyword>
<dbReference type="STRING" id="690879.TSACC_23358"/>
<dbReference type="EMBL" id="BDCO01000002">
    <property type="protein sequence ID" value="GAT34924.1"/>
    <property type="molecule type" value="Genomic_DNA"/>
</dbReference>
<feature type="transmembrane region" description="Helical" evidence="1">
    <location>
        <begin position="52"/>
        <end position="70"/>
    </location>
</feature>
<keyword evidence="1" id="KW-0472">Membrane</keyword>
<dbReference type="Proteomes" id="UP000076023">
    <property type="component" value="Unassembled WGS sequence"/>
</dbReference>
<evidence type="ECO:0000313" key="4">
    <source>
        <dbReference type="Proteomes" id="UP000076023"/>
    </source>
</evidence>
<accession>A0A146GE03</accession>
<evidence type="ECO:0000313" key="3">
    <source>
        <dbReference type="EMBL" id="GAT34924.1"/>
    </source>
</evidence>
<gene>
    <name evidence="3" type="ORF">TSACC_23358</name>
</gene>
<feature type="domain" description="YcxB-like C-terminal" evidence="2">
    <location>
        <begin position="95"/>
        <end position="150"/>
    </location>
</feature>